<evidence type="ECO:0008006" key="4">
    <source>
        <dbReference type="Google" id="ProtNLM"/>
    </source>
</evidence>
<gene>
    <name evidence="2" type="ORF">MOV92_06645</name>
</gene>
<evidence type="ECO:0000256" key="1">
    <source>
        <dbReference type="SAM" id="Phobius"/>
    </source>
</evidence>
<protein>
    <recommendedName>
        <fullName evidence="4">Transmembrane protein</fullName>
    </recommendedName>
</protein>
<keyword evidence="1" id="KW-0472">Membrane</keyword>
<keyword evidence="1" id="KW-0812">Transmembrane</keyword>
<keyword evidence="3" id="KW-1185">Reference proteome</keyword>
<sequence>MAMIVPEFWAEGRVSEQFGRGHVSGRYSLTVRRFGWSDSSLAEAQAMADARARAAFDGILAGESLAKRDPRVPYDAEGLPIREPIVERDGDVVITRNSYGARCLNSPNVLFADIDFAPPPSGWRAAYFWISLAVGAATGFWIKPWIGVLSLLALLWLFALIARAAAARRHRTEGGGLEARAMAPVRAFVAANPDWHLRVYRTPNGFRLLAMHRVFDPLDRSVPDFFQAIGADSYYALLCQRQHCFRARVSPKPWRIGMRERMPPRTGLWPIAPERMPERERWVAEYERKSDAYASCRFVEALGSRDYVSETRGVQRMHDAMCRADRDLPLA</sequence>
<feature type="transmembrane region" description="Helical" evidence="1">
    <location>
        <begin position="148"/>
        <end position="166"/>
    </location>
</feature>
<dbReference type="EMBL" id="CP093547">
    <property type="protein sequence ID" value="UNP30925.1"/>
    <property type="molecule type" value="Genomic_DNA"/>
</dbReference>
<proteinExistence type="predicted"/>
<organism evidence="2 3">
    <name type="scientific">Lysobacter gummosus</name>
    <dbReference type="NCBI Taxonomy" id="262324"/>
    <lineage>
        <taxon>Bacteria</taxon>
        <taxon>Pseudomonadati</taxon>
        <taxon>Pseudomonadota</taxon>
        <taxon>Gammaproteobacteria</taxon>
        <taxon>Lysobacterales</taxon>
        <taxon>Lysobacteraceae</taxon>
        <taxon>Lysobacter</taxon>
    </lineage>
</organism>
<name>A0ABY3XH00_9GAMM</name>
<dbReference type="RefSeq" id="WP_237049841.1">
    <property type="nucleotide sequence ID" value="NZ_CP011131.1"/>
</dbReference>
<accession>A0ABY3XH00</accession>
<evidence type="ECO:0000313" key="2">
    <source>
        <dbReference type="EMBL" id="UNP30925.1"/>
    </source>
</evidence>
<keyword evidence="1" id="KW-1133">Transmembrane helix</keyword>
<evidence type="ECO:0000313" key="3">
    <source>
        <dbReference type="Proteomes" id="UP000829194"/>
    </source>
</evidence>
<reference evidence="2 3" key="1">
    <citation type="submission" date="2022-03" db="EMBL/GenBank/DDBJ databases">
        <title>Complete genome sequence of Lysobacter capsici VKM B-2533 and Lysobacter gummosus 10.1.1, promising sources of lytic agents.</title>
        <authorList>
            <person name="Tarlachkov S.V."/>
            <person name="Kudryakova I.V."/>
            <person name="Afoshin A.S."/>
            <person name="Leontyevskaya E.A."/>
            <person name="Leontyevskaya N.V."/>
        </authorList>
    </citation>
    <scope>NUCLEOTIDE SEQUENCE [LARGE SCALE GENOMIC DNA]</scope>
    <source>
        <strain evidence="2 3">10.1.1</strain>
    </source>
</reference>
<dbReference type="Proteomes" id="UP000829194">
    <property type="component" value="Chromosome"/>
</dbReference>